<dbReference type="FunFam" id="3.30.590.10:FF:000005">
    <property type="entry name" value="Probable glutamine synthetase"/>
    <property type="match status" value="1"/>
</dbReference>
<dbReference type="Proteomes" id="UP000295344">
    <property type="component" value="Unassembled WGS sequence"/>
</dbReference>
<evidence type="ECO:0000256" key="4">
    <source>
        <dbReference type="ARBA" id="ARBA00022840"/>
    </source>
</evidence>
<keyword evidence="2" id="KW-0436">Ligase</keyword>
<dbReference type="GO" id="GO:0005524">
    <property type="term" value="F:ATP binding"/>
    <property type="evidence" value="ECO:0007669"/>
    <property type="project" value="UniProtKB-KW"/>
</dbReference>
<keyword evidence="10" id="KW-1185">Reference proteome</keyword>
<reference evidence="9 10" key="1">
    <citation type="submission" date="2019-03" db="EMBL/GenBank/DDBJ databases">
        <title>Genomic Encyclopedia of Archaeal and Bacterial Type Strains, Phase II (KMG-II): from individual species to whole genera.</title>
        <authorList>
            <person name="Goeker M."/>
        </authorList>
    </citation>
    <scope>NUCLEOTIDE SEQUENCE [LARGE SCALE GENOMIC DNA]</scope>
    <source>
        <strain evidence="9 10">DSM 24782</strain>
    </source>
</reference>
<dbReference type="Gene3D" id="3.30.590.10">
    <property type="entry name" value="Glutamine synthetase/guanido kinase, catalytic domain"/>
    <property type="match status" value="1"/>
</dbReference>
<protein>
    <submittedName>
        <fullName evidence="9">Glutamine synthetase</fullName>
    </submittedName>
</protein>
<comment type="caution">
    <text evidence="9">The sequence shown here is derived from an EMBL/GenBank/DDBJ whole genome shotgun (WGS) entry which is preliminary data.</text>
</comment>
<dbReference type="Pfam" id="PF00120">
    <property type="entry name" value="Gln-synt_C"/>
    <property type="match status" value="1"/>
</dbReference>
<proteinExistence type="inferred from homology"/>
<dbReference type="GO" id="GO:0004356">
    <property type="term" value="F:glutamine synthetase activity"/>
    <property type="evidence" value="ECO:0007669"/>
    <property type="project" value="InterPro"/>
</dbReference>
<feature type="domain" description="GS catalytic" evidence="8">
    <location>
        <begin position="128"/>
        <end position="460"/>
    </location>
</feature>
<feature type="domain" description="GS beta-grasp" evidence="7">
    <location>
        <begin position="18"/>
        <end position="115"/>
    </location>
</feature>
<evidence type="ECO:0000256" key="3">
    <source>
        <dbReference type="ARBA" id="ARBA00022741"/>
    </source>
</evidence>
<dbReference type="AlphaFoldDB" id="A0A4R7FJD5"/>
<evidence type="ECO:0000256" key="1">
    <source>
        <dbReference type="ARBA" id="ARBA00009897"/>
    </source>
</evidence>
<dbReference type="PANTHER" id="PTHR43785">
    <property type="entry name" value="GAMMA-GLUTAMYLPUTRESCINE SYNTHETASE"/>
    <property type="match status" value="1"/>
</dbReference>
<dbReference type="PROSITE" id="PS51986">
    <property type="entry name" value="GS_BETA_GRASP"/>
    <property type="match status" value="1"/>
</dbReference>
<organism evidence="9 10">
    <name type="scientific">Amnibacterium kyonggiense</name>
    <dbReference type="NCBI Taxonomy" id="595671"/>
    <lineage>
        <taxon>Bacteria</taxon>
        <taxon>Bacillati</taxon>
        <taxon>Actinomycetota</taxon>
        <taxon>Actinomycetes</taxon>
        <taxon>Micrococcales</taxon>
        <taxon>Microbacteriaceae</taxon>
        <taxon>Amnibacterium</taxon>
    </lineage>
</organism>
<gene>
    <name evidence="9" type="ORF">CLV52_3300</name>
</gene>
<dbReference type="GO" id="GO:0006576">
    <property type="term" value="P:biogenic amine metabolic process"/>
    <property type="evidence" value="ECO:0007669"/>
    <property type="project" value="UniProtKB-ARBA"/>
</dbReference>
<dbReference type="PANTHER" id="PTHR43785:SF12">
    <property type="entry name" value="TYPE-1 GLUTAMINE SYNTHETASE 2"/>
    <property type="match status" value="1"/>
</dbReference>
<dbReference type="GO" id="GO:0042402">
    <property type="term" value="P:biogenic amine catabolic process"/>
    <property type="evidence" value="ECO:0007669"/>
    <property type="project" value="UniProtKB-ARBA"/>
</dbReference>
<dbReference type="OrthoDB" id="9807095at2"/>
<evidence type="ECO:0000313" key="9">
    <source>
        <dbReference type="EMBL" id="TDS76180.1"/>
    </source>
</evidence>
<dbReference type="SUPFAM" id="SSF55931">
    <property type="entry name" value="Glutamine synthetase/guanido kinase"/>
    <property type="match status" value="1"/>
</dbReference>
<keyword evidence="3" id="KW-0547">Nucleotide-binding</keyword>
<dbReference type="RefSeq" id="WP_133767381.1">
    <property type="nucleotide sequence ID" value="NZ_BAAARP010000001.1"/>
</dbReference>
<dbReference type="GO" id="GO:0006542">
    <property type="term" value="P:glutamine biosynthetic process"/>
    <property type="evidence" value="ECO:0007669"/>
    <property type="project" value="InterPro"/>
</dbReference>
<keyword evidence="4" id="KW-0067">ATP-binding</keyword>
<dbReference type="SMART" id="SM01230">
    <property type="entry name" value="Gln-synt_C"/>
    <property type="match status" value="1"/>
</dbReference>
<name>A0A4R7FJD5_9MICO</name>
<evidence type="ECO:0000256" key="6">
    <source>
        <dbReference type="RuleBase" id="RU000384"/>
    </source>
</evidence>
<dbReference type="InterPro" id="IPR014746">
    <property type="entry name" value="Gln_synth/guanido_kin_cat_dom"/>
</dbReference>
<dbReference type="InterPro" id="IPR008147">
    <property type="entry name" value="Gln_synt_N"/>
</dbReference>
<evidence type="ECO:0000256" key="2">
    <source>
        <dbReference type="ARBA" id="ARBA00022598"/>
    </source>
</evidence>
<dbReference type="Gene3D" id="3.10.20.70">
    <property type="entry name" value="Glutamine synthetase, N-terminal domain"/>
    <property type="match status" value="1"/>
</dbReference>
<evidence type="ECO:0000256" key="5">
    <source>
        <dbReference type="PROSITE-ProRule" id="PRU01330"/>
    </source>
</evidence>
<dbReference type="SUPFAM" id="SSF54368">
    <property type="entry name" value="Glutamine synthetase, N-terminal domain"/>
    <property type="match status" value="1"/>
</dbReference>
<sequence length="460" mass="50238">MPKTGNLGLEELAADVASGATDTVIVAFADMQGRLVGKRVAARLFLEDVAHHGAEACNYLLAVDMDMNTVDGYAISSWERGYGDMVLRPDLETLRRTPWLPGTALVMADLELVPGPDEDHGAAVSVSPRRILQRQIERLAALGLEPFVGTELEFIVFEDTYRQAWAKRYQGLTPASDYNIDYALLASTRMEPLLRDIRLAMDGAGMYCEGVKGECNLGQQEIAFRYAHALATCDNHVLYKNGAKEIADAHGKALTFMAKFNEREGNSCHIHLSVRGTDGSAAMADAARPNGFSPLMEHFLAGQLAHLRELTLLFAPNINSYKRYQDGSFAPTAVAWGLDNRTCALRVVGRGHALRFENRAPGGDVNPYLAVAAMIAAGIDGIERELPLEDAHVGNAYESDKPRLPTTLDEAAAMFGASDFVRDAFGEDVVEHYLNTAAVELAAFRSAVTDWERVRGFERG</sequence>
<dbReference type="InterPro" id="IPR036651">
    <property type="entry name" value="Gln_synt_N_sf"/>
</dbReference>
<evidence type="ECO:0000313" key="10">
    <source>
        <dbReference type="Proteomes" id="UP000295344"/>
    </source>
</evidence>
<evidence type="ECO:0000259" key="7">
    <source>
        <dbReference type="PROSITE" id="PS51986"/>
    </source>
</evidence>
<dbReference type="EMBL" id="SOAM01000003">
    <property type="protein sequence ID" value="TDS76180.1"/>
    <property type="molecule type" value="Genomic_DNA"/>
</dbReference>
<dbReference type="InterPro" id="IPR008146">
    <property type="entry name" value="Gln_synth_cat_dom"/>
</dbReference>
<comment type="similarity">
    <text evidence="1 5 6">Belongs to the glutamine synthetase family.</text>
</comment>
<evidence type="ECO:0000259" key="8">
    <source>
        <dbReference type="PROSITE" id="PS51987"/>
    </source>
</evidence>
<accession>A0A4R7FJD5</accession>
<dbReference type="PROSITE" id="PS51987">
    <property type="entry name" value="GS_CATALYTIC"/>
    <property type="match status" value="1"/>
</dbReference>